<dbReference type="PANTHER" id="PTHR12941">
    <property type="entry name" value="ER MEMBRANE PROTEIN COMPLEX"/>
    <property type="match status" value="1"/>
</dbReference>
<feature type="non-terminal residue" evidence="3">
    <location>
        <position position="132"/>
    </location>
</feature>
<accession>A0A388LZE8</accession>
<evidence type="ECO:0000259" key="2">
    <source>
        <dbReference type="PROSITE" id="PS50249"/>
    </source>
</evidence>
<dbReference type="GO" id="GO:0072546">
    <property type="term" value="C:EMC complex"/>
    <property type="evidence" value="ECO:0007669"/>
    <property type="project" value="InterPro"/>
</dbReference>
<gene>
    <name evidence="3" type="ORF">CBR_g45852</name>
</gene>
<dbReference type="Pfam" id="PF03665">
    <property type="entry name" value="UPF0172"/>
    <property type="match status" value="1"/>
</dbReference>
<dbReference type="InterPro" id="IPR037518">
    <property type="entry name" value="MPN"/>
</dbReference>
<dbReference type="PANTHER" id="PTHR12941:SF10">
    <property type="entry name" value="ER MEMBRANE PROTEIN COMPLEX SUBUNIT 8_9 HOMOLOG"/>
    <property type="match status" value="1"/>
</dbReference>
<proteinExistence type="inferred from homology"/>
<reference evidence="3 4" key="1">
    <citation type="journal article" date="2018" name="Cell">
        <title>The Chara Genome: Secondary Complexity and Implications for Plant Terrestrialization.</title>
        <authorList>
            <person name="Nishiyama T."/>
            <person name="Sakayama H."/>
            <person name="Vries J.D."/>
            <person name="Buschmann H."/>
            <person name="Saint-Marcoux D."/>
            <person name="Ullrich K.K."/>
            <person name="Haas F.B."/>
            <person name="Vanderstraeten L."/>
            <person name="Becker D."/>
            <person name="Lang D."/>
            <person name="Vosolsobe S."/>
            <person name="Rombauts S."/>
            <person name="Wilhelmsson P.K.I."/>
            <person name="Janitza P."/>
            <person name="Kern R."/>
            <person name="Heyl A."/>
            <person name="Rumpler F."/>
            <person name="Villalobos L.I.A.C."/>
            <person name="Clay J.M."/>
            <person name="Skokan R."/>
            <person name="Toyoda A."/>
            <person name="Suzuki Y."/>
            <person name="Kagoshima H."/>
            <person name="Schijlen E."/>
            <person name="Tajeshwar N."/>
            <person name="Catarino B."/>
            <person name="Hetherington A.J."/>
            <person name="Saltykova A."/>
            <person name="Bonnot C."/>
            <person name="Breuninger H."/>
            <person name="Symeonidi A."/>
            <person name="Radhakrishnan G.V."/>
            <person name="Van Nieuwerburgh F."/>
            <person name="Deforce D."/>
            <person name="Chang C."/>
            <person name="Karol K.G."/>
            <person name="Hedrich R."/>
            <person name="Ulvskov P."/>
            <person name="Glockner G."/>
            <person name="Delwiche C.F."/>
            <person name="Petrasek J."/>
            <person name="Van de Peer Y."/>
            <person name="Friml J."/>
            <person name="Beilby M."/>
            <person name="Dolan L."/>
            <person name="Kohara Y."/>
            <person name="Sugano S."/>
            <person name="Fujiyama A."/>
            <person name="Delaux P.-M."/>
            <person name="Quint M."/>
            <person name="TheiBen G."/>
            <person name="Hagemann M."/>
            <person name="Harholt J."/>
            <person name="Dunand C."/>
            <person name="Zachgo S."/>
            <person name="Langdale J."/>
            <person name="Maumus F."/>
            <person name="Straeten D.V.D."/>
            <person name="Gould S.B."/>
            <person name="Rensing S.A."/>
        </authorList>
    </citation>
    <scope>NUCLEOTIDE SEQUENCE [LARGE SCALE GENOMIC DNA]</scope>
    <source>
        <strain evidence="3 4">S276</strain>
    </source>
</reference>
<evidence type="ECO:0000313" key="3">
    <source>
        <dbReference type="EMBL" id="GBG87698.1"/>
    </source>
</evidence>
<evidence type="ECO:0000313" key="4">
    <source>
        <dbReference type="Proteomes" id="UP000265515"/>
    </source>
</evidence>
<dbReference type="EMBL" id="BFEA01000627">
    <property type="protein sequence ID" value="GBG87698.1"/>
    <property type="molecule type" value="Genomic_DNA"/>
</dbReference>
<dbReference type="AlphaFoldDB" id="A0A388LZE8"/>
<dbReference type="PROSITE" id="PS50249">
    <property type="entry name" value="MPN"/>
    <property type="match status" value="1"/>
</dbReference>
<organism evidence="3 4">
    <name type="scientific">Chara braunii</name>
    <name type="common">Braun's stonewort</name>
    <dbReference type="NCBI Taxonomy" id="69332"/>
    <lineage>
        <taxon>Eukaryota</taxon>
        <taxon>Viridiplantae</taxon>
        <taxon>Streptophyta</taxon>
        <taxon>Charophyceae</taxon>
        <taxon>Charales</taxon>
        <taxon>Characeae</taxon>
        <taxon>Chara</taxon>
    </lineage>
</organism>
<comment type="caution">
    <text evidence="3">The sequence shown here is derived from an EMBL/GenBank/DDBJ whole genome shotgun (WGS) entry which is preliminary data.</text>
</comment>
<dbReference type="Gramene" id="GBG87698">
    <property type="protein sequence ID" value="GBG87698"/>
    <property type="gene ID" value="CBR_g45852"/>
</dbReference>
<keyword evidence="4" id="KW-1185">Reference proteome</keyword>
<evidence type="ECO:0000256" key="1">
    <source>
        <dbReference type="ARBA" id="ARBA00007461"/>
    </source>
</evidence>
<dbReference type="OrthoDB" id="194468at2759"/>
<name>A0A388LZE8_CHABU</name>
<dbReference type="Proteomes" id="UP000265515">
    <property type="component" value="Unassembled WGS sequence"/>
</dbReference>
<dbReference type="OMA" id="TELACSW"/>
<sequence length="132" mass="14407">MATTGQKVKYILSQRAYVKLVLHAFKYQSLAVNGVLIGRLRNAGDGGESADPKGNREVVVEDAVPLFHGQLALLPMLELALMQIESYASTENLSIVGYYHGNERYDDVDFGNVGSRIAAKIADYFPDACALL</sequence>
<dbReference type="STRING" id="69332.A0A388LZE8"/>
<dbReference type="CDD" id="cd08060">
    <property type="entry name" value="MPN_UPF0172"/>
    <property type="match status" value="1"/>
</dbReference>
<feature type="domain" description="MPN" evidence="2">
    <location>
        <begin position="10"/>
        <end position="132"/>
    </location>
</feature>
<comment type="similarity">
    <text evidence="1">Belongs to the EMC8/EMC9 family.</text>
</comment>
<dbReference type="InterPro" id="IPR005366">
    <property type="entry name" value="EMC8/9"/>
</dbReference>
<protein>
    <recommendedName>
        <fullName evidence="2">MPN domain-containing protein</fullName>
    </recommendedName>
</protein>